<gene>
    <name evidence="1" type="ORF">H312_01522</name>
</gene>
<protein>
    <submittedName>
        <fullName evidence="1">Uncharacterized protein</fullName>
    </submittedName>
</protein>
<organism evidence="1 2">
    <name type="scientific">Anncaliia algerae PRA339</name>
    <dbReference type="NCBI Taxonomy" id="1288291"/>
    <lineage>
        <taxon>Eukaryota</taxon>
        <taxon>Fungi</taxon>
        <taxon>Fungi incertae sedis</taxon>
        <taxon>Microsporidia</taxon>
        <taxon>Tubulinosematoidea</taxon>
        <taxon>Tubulinosematidae</taxon>
        <taxon>Anncaliia</taxon>
    </lineage>
</organism>
<dbReference type="OrthoDB" id="2196483at2759"/>
<keyword evidence="2" id="KW-1185">Reference proteome</keyword>
<evidence type="ECO:0000313" key="1">
    <source>
        <dbReference type="EMBL" id="KCZ81036.1"/>
    </source>
</evidence>
<dbReference type="HOGENOM" id="CLU_2249437_0_0_1"/>
<dbReference type="Proteomes" id="UP000030655">
    <property type="component" value="Unassembled WGS sequence"/>
</dbReference>
<evidence type="ECO:0000313" key="2">
    <source>
        <dbReference type="Proteomes" id="UP000030655"/>
    </source>
</evidence>
<sequence length="104" mass="12130">MYFIFLHKISCIVTNSLAASRFNIDNINLANSFKRDVITQPSFYIDQLNKPILKRDHEPYGKEPIITNTGIKYPIISDKGKTTFEVDMRRKYGYYPTGKDFTLE</sequence>
<reference evidence="2" key="1">
    <citation type="submission" date="2013-02" db="EMBL/GenBank/DDBJ databases">
        <authorList>
            <consortium name="The Broad Institute Genome Sequencing Platform"/>
            <person name="Cuomo C."/>
            <person name="Becnel J."/>
            <person name="Sanscrainte N."/>
            <person name="Walker B."/>
            <person name="Young S.K."/>
            <person name="Zeng Q."/>
            <person name="Gargeya S."/>
            <person name="Fitzgerald M."/>
            <person name="Haas B."/>
            <person name="Abouelleil A."/>
            <person name="Alvarado L."/>
            <person name="Arachchi H.M."/>
            <person name="Berlin A.M."/>
            <person name="Chapman S.B."/>
            <person name="Dewar J."/>
            <person name="Goldberg J."/>
            <person name="Griggs A."/>
            <person name="Gujja S."/>
            <person name="Hansen M."/>
            <person name="Howarth C."/>
            <person name="Imamovic A."/>
            <person name="Larimer J."/>
            <person name="McCowan C."/>
            <person name="Murphy C."/>
            <person name="Neiman D."/>
            <person name="Pearson M."/>
            <person name="Priest M."/>
            <person name="Roberts A."/>
            <person name="Saif S."/>
            <person name="Shea T."/>
            <person name="Sisk P."/>
            <person name="Sykes S."/>
            <person name="Wortman J."/>
            <person name="Nusbaum C."/>
            <person name="Birren B."/>
        </authorList>
    </citation>
    <scope>NUCLEOTIDE SEQUENCE [LARGE SCALE GENOMIC DNA]</scope>
    <source>
        <strain evidence="2">PRA339</strain>
    </source>
</reference>
<accession>A0A059F268</accession>
<name>A0A059F268_9MICR</name>
<dbReference type="EMBL" id="KK365152">
    <property type="protein sequence ID" value="KCZ81036.1"/>
    <property type="molecule type" value="Genomic_DNA"/>
</dbReference>
<dbReference type="AlphaFoldDB" id="A0A059F268"/>
<reference evidence="1 2" key="2">
    <citation type="submission" date="2014-03" db="EMBL/GenBank/DDBJ databases">
        <title>The Genome Sequence of Anncaliia algerae insect isolate PRA339.</title>
        <authorList>
            <consortium name="The Broad Institute Genome Sequencing Platform"/>
            <consortium name="The Broad Institute Genome Sequencing Center for Infectious Disease"/>
            <person name="Cuomo C."/>
            <person name="Becnel J."/>
            <person name="Sanscrainte N."/>
            <person name="Walker B."/>
            <person name="Young S.K."/>
            <person name="Zeng Q."/>
            <person name="Gargeya S."/>
            <person name="Fitzgerald M."/>
            <person name="Haas B."/>
            <person name="Abouelleil A."/>
            <person name="Alvarado L."/>
            <person name="Arachchi H.M."/>
            <person name="Berlin A.M."/>
            <person name="Chapman S.B."/>
            <person name="Dewar J."/>
            <person name="Goldberg J."/>
            <person name="Griggs A."/>
            <person name="Gujja S."/>
            <person name="Hansen M."/>
            <person name="Howarth C."/>
            <person name="Imamovic A."/>
            <person name="Larimer J."/>
            <person name="McCowan C."/>
            <person name="Murphy C."/>
            <person name="Neiman D."/>
            <person name="Pearson M."/>
            <person name="Priest M."/>
            <person name="Roberts A."/>
            <person name="Saif S."/>
            <person name="Shea T."/>
            <person name="Sisk P."/>
            <person name="Sykes S."/>
            <person name="Wortman J."/>
            <person name="Nusbaum C."/>
            <person name="Birren B."/>
        </authorList>
    </citation>
    <scope>NUCLEOTIDE SEQUENCE [LARGE SCALE GENOMIC DNA]</scope>
    <source>
        <strain evidence="1 2">PRA339</strain>
    </source>
</reference>
<dbReference type="VEuPathDB" id="MicrosporidiaDB:H312_01522"/>
<proteinExistence type="predicted"/>